<dbReference type="RefSeq" id="WP_118216683.1">
    <property type="nucleotide sequence ID" value="NZ_RCXO01000003.1"/>
</dbReference>
<organism evidence="1 2">
    <name type="scientific">Bacteroides intestinalis</name>
    <dbReference type="NCBI Taxonomy" id="329854"/>
    <lineage>
        <taxon>Bacteria</taxon>
        <taxon>Pseudomonadati</taxon>
        <taxon>Bacteroidota</taxon>
        <taxon>Bacteroidia</taxon>
        <taxon>Bacteroidales</taxon>
        <taxon>Bacteroidaceae</taxon>
        <taxon>Bacteroides</taxon>
    </lineage>
</organism>
<keyword evidence="2" id="KW-1185">Reference proteome</keyword>
<accession>A0A415AJS2</accession>
<evidence type="ECO:0000313" key="1">
    <source>
        <dbReference type="EMBL" id="RYT82063.1"/>
    </source>
</evidence>
<evidence type="ECO:0000313" key="2">
    <source>
        <dbReference type="Proteomes" id="UP000291191"/>
    </source>
</evidence>
<dbReference type="PROSITE" id="PS51257">
    <property type="entry name" value="PROKAR_LIPOPROTEIN"/>
    <property type="match status" value="1"/>
</dbReference>
<dbReference type="Proteomes" id="UP000291191">
    <property type="component" value="Unassembled WGS sequence"/>
</dbReference>
<gene>
    <name evidence="1" type="ORF">EAJ06_03480</name>
</gene>
<comment type="caution">
    <text evidence="1">The sequence shown here is derived from an EMBL/GenBank/DDBJ whole genome shotgun (WGS) entry which is preliminary data.</text>
</comment>
<proteinExistence type="predicted"/>
<protein>
    <submittedName>
        <fullName evidence="1">Uncharacterized protein</fullName>
    </submittedName>
</protein>
<dbReference type="EMBL" id="RCXO01000003">
    <property type="protein sequence ID" value="RYT82063.1"/>
    <property type="molecule type" value="Genomic_DNA"/>
</dbReference>
<reference evidence="1 2" key="1">
    <citation type="journal article" date="2019" name="Science, e1252229">
        <title>Invertible promoters mediate bacterial phase variation, antibiotic resistance, and host adaptation in the gut.</title>
        <authorList>
            <person name="Jiang X."/>
            <person name="Hall A.B."/>
            <person name="Arthur T.D."/>
            <person name="Plichta D.R."/>
            <person name="Covington C.T."/>
            <person name="Poyet M."/>
            <person name="Crothers J."/>
            <person name="Moses P.L."/>
            <person name="Tolonen A.C."/>
            <person name="Vlamakis H."/>
            <person name="Alm E.J."/>
            <person name="Xavier R.J."/>
        </authorList>
    </citation>
    <scope>NUCLEOTIDE SEQUENCE [LARGE SCALE GENOMIC DNA]</scope>
    <source>
        <strain evidence="2">bf_0095</strain>
    </source>
</reference>
<dbReference type="OrthoDB" id="1039893at2"/>
<name>A0A415AJS2_9BACE</name>
<dbReference type="AlphaFoldDB" id="A0A415AJS2"/>
<sequence>MNKRFFNALLLGAVVLSTGTFVSCDNDDVDDLKSRVSVIEVAIDDIKTQLSKALMTGASITKVDESNGTYTLTLSDGQKIVIKPGGGNISIVVTDTEAIITIEGEEYILPLGSLVNSLIYSPETIDGIVEIGNTATTVNFLARPALKSLDGAEFTIAESHVLTRAADGEQFKVSGDVTLEGDFIKVPIKALGEAEAGKTYAVSLQLNLKGTIIGSNYFTVKVSDDFSSIAEDLGGVTIKADYNPQDLADGFKEMTINGLDLLKDLNFKDLFSELPERAEFAIAAASKQPGGKAQEKFEMLKSSLKADGTWKFSERPGTSFNENADRSGFLINVLADDIVKAKIYVVVTDPLAVVADDVFKGSLKGLGEPHVEYGEMPAEGTNEGAPVVFAPGVNSLNLYDVIANGKLSLKHGEGGAKIVEALQGYIAEVDGDNLVYSDGSSLVVDDFGKQLQGNVVYYNRQTSIASSQRRSWTMSDDEKKAFAGAECNGEILNGFDGLNGSTMVANGLKITNEGNFETTEAYGGWALRVGFGVRFEYAYGSRDISDGCLCFLWINRRDCAEGVVDNPTKIEE</sequence>